<dbReference type="EMBL" id="BJOU01000011">
    <property type="protein sequence ID" value="GED98899.1"/>
    <property type="molecule type" value="Genomic_DNA"/>
</dbReference>
<dbReference type="AlphaFoldDB" id="A0A7I9V1L1"/>
<accession>A0A7I9V1L1</accession>
<keyword evidence="3" id="KW-1185">Reference proteome</keyword>
<dbReference type="Proteomes" id="UP000444980">
    <property type="component" value="Unassembled WGS sequence"/>
</dbReference>
<feature type="compositionally biased region" description="Low complexity" evidence="1">
    <location>
        <begin position="91"/>
        <end position="112"/>
    </location>
</feature>
<reference evidence="3" key="1">
    <citation type="submission" date="2019-06" db="EMBL/GenBank/DDBJ databases">
        <title>Gordonia isolated from sludge of a wastewater treatment plant.</title>
        <authorList>
            <person name="Tamura T."/>
            <person name="Aoyama K."/>
            <person name="Kang Y."/>
            <person name="Saito S."/>
            <person name="Akiyama N."/>
            <person name="Yazawa K."/>
            <person name="Gonoi T."/>
            <person name="Mikami Y."/>
        </authorList>
    </citation>
    <scope>NUCLEOTIDE SEQUENCE [LARGE SCALE GENOMIC DNA]</scope>
    <source>
        <strain evidence="3">NBRC 107697</strain>
    </source>
</reference>
<sequence length="120" mass="13269">MRSTAPRNLSAGHDRTANFFVVRIIPLDVFDTESCRRAHDVEVASDNHLRPWNSPPPFDTALLHWRHTDSVFEASRWLVESDGATVAVDRSSFPSPAISTPPSSTSRSTPNTADEVWAAP</sequence>
<comment type="caution">
    <text evidence="2">The sequence shown here is derived from an EMBL/GenBank/DDBJ whole genome shotgun (WGS) entry which is preliminary data.</text>
</comment>
<feature type="region of interest" description="Disordered" evidence="1">
    <location>
        <begin position="89"/>
        <end position="120"/>
    </location>
</feature>
<gene>
    <name evidence="2" type="ORF">nbrc107697_29380</name>
</gene>
<proteinExistence type="predicted"/>
<name>A0A7I9V1L1_9ACTN</name>
<evidence type="ECO:0000313" key="2">
    <source>
        <dbReference type="EMBL" id="GED98899.1"/>
    </source>
</evidence>
<organism evidence="2 3">
    <name type="scientific">Gordonia crocea</name>
    <dbReference type="NCBI Taxonomy" id="589162"/>
    <lineage>
        <taxon>Bacteria</taxon>
        <taxon>Bacillati</taxon>
        <taxon>Actinomycetota</taxon>
        <taxon>Actinomycetes</taxon>
        <taxon>Mycobacteriales</taxon>
        <taxon>Gordoniaceae</taxon>
        <taxon>Gordonia</taxon>
    </lineage>
</organism>
<evidence type="ECO:0000256" key="1">
    <source>
        <dbReference type="SAM" id="MobiDB-lite"/>
    </source>
</evidence>
<evidence type="ECO:0000313" key="3">
    <source>
        <dbReference type="Proteomes" id="UP000444980"/>
    </source>
</evidence>
<protein>
    <submittedName>
        <fullName evidence="2">Uncharacterized protein</fullName>
    </submittedName>
</protein>